<sequence length="140" mass="15984">MDRALKPGDPIRYWQLGLIAEERFDVPDAPMKGEMDPFFFITKLKNFIPHEYPCRTIFAETYRGKRPDVRGSFDAARWWLPFGSPRLDLSGFWFRPTRLATFASTFIVVEKAGTAKVRLGTCGRRSSLGKQHGSRLDGAL</sequence>
<evidence type="ECO:0000313" key="2">
    <source>
        <dbReference type="Proteomes" id="UP000577697"/>
    </source>
</evidence>
<evidence type="ECO:0000313" key="1">
    <source>
        <dbReference type="EMBL" id="MBB3709781.1"/>
    </source>
</evidence>
<keyword evidence="2" id="KW-1185">Reference proteome</keyword>
<accession>A0ABR6HH78</accession>
<proteinExistence type="predicted"/>
<organism evidence="1 2">
    <name type="scientific">Aminobacter aminovorans</name>
    <name type="common">Chelatobacter heintzii</name>
    <dbReference type="NCBI Taxonomy" id="83263"/>
    <lineage>
        <taxon>Bacteria</taxon>
        <taxon>Pseudomonadati</taxon>
        <taxon>Pseudomonadota</taxon>
        <taxon>Alphaproteobacteria</taxon>
        <taxon>Hyphomicrobiales</taxon>
        <taxon>Phyllobacteriaceae</taxon>
        <taxon>Aminobacter</taxon>
    </lineage>
</organism>
<reference evidence="1 2" key="1">
    <citation type="submission" date="2020-08" db="EMBL/GenBank/DDBJ databases">
        <title>Genomic Encyclopedia of Type Strains, Phase IV (KMG-IV): sequencing the most valuable type-strain genomes for metagenomic binning, comparative biology and taxonomic classification.</title>
        <authorList>
            <person name="Goeker M."/>
        </authorList>
    </citation>
    <scope>NUCLEOTIDE SEQUENCE [LARGE SCALE GENOMIC DNA]</scope>
    <source>
        <strain evidence="1 2">DSM 10368</strain>
    </source>
</reference>
<gene>
    <name evidence="1" type="ORF">FHS67_006137</name>
</gene>
<protein>
    <submittedName>
        <fullName evidence="1">Uncharacterized protein</fullName>
    </submittedName>
</protein>
<name>A0ABR6HH78_AMIAI</name>
<dbReference type="EMBL" id="JACICB010000035">
    <property type="protein sequence ID" value="MBB3709781.1"/>
    <property type="molecule type" value="Genomic_DNA"/>
</dbReference>
<comment type="caution">
    <text evidence="1">The sequence shown here is derived from an EMBL/GenBank/DDBJ whole genome shotgun (WGS) entry which is preliminary data.</text>
</comment>
<dbReference type="Proteomes" id="UP000577697">
    <property type="component" value="Unassembled WGS sequence"/>
</dbReference>